<proteinExistence type="predicted"/>
<comment type="caution">
    <text evidence="3">The sequence shown here is derived from an EMBL/GenBank/DDBJ whole genome shotgun (WGS) entry which is preliminary data.</text>
</comment>
<dbReference type="GO" id="GO:1904680">
    <property type="term" value="F:peptide transmembrane transporter activity"/>
    <property type="evidence" value="ECO:0007669"/>
    <property type="project" value="TreeGrafter"/>
</dbReference>
<name>A0A7C6Z690_9FIRM</name>
<dbReference type="Gene3D" id="3.40.190.10">
    <property type="entry name" value="Periplasmic binding protein-like II"/>
    <property type="match status" value="1"/>
</dbReference>
<dbReference type="PIRSF" id="PIRSF002741">
    <property type="entry name" value="MppA"/>
    <property type="match status" value="1"/>
</dbReference>
<dbReference type="Pfam" id="PF00496">
    <property type="entry name" value="SBP_bac_5"/>
    <property type="match status" value="1"/>
</dbReference>
<accession>A0A7C6Z690</accession>
<reference evidence="3 4" key="1">
    <citation type="journal article" date="2020" name="Biotechnol. Biofuels">
        <title>New insights from the biogas microbiome by comprehensive genome-resolved metagenomics of nearly 1600 species originating from multiple anaerobic digesters.</title>
        <authorList>
            <person name="Campanaro S."/>
            <person name="Treu L."/>
            <person name="Rodriguez-R L.M."/>
            <person name="Kovalovszki A."/>
            <person name="Ziels R.M."/>
            <person name="Maus I."/>
            <person name="Zhu X."/>
            <person name="Kougias P.G."/>
            <person name="Basile A."/>
            <person name="Luo G."/>
            <person name="Schluter A."/>
            <person name="Konstantinidis K.T."/>
            <person name="Angelidaki I."/>
        </authorList>
    </citation>
    <scope>NUCLEOTIDE SEQUENCE [LARGE SCALE GENOMIC DNA]</scope>
    <source>
        <strain evidence="3">AS05jafATM_4</strain>
    </source>
</reference>
<feature type="domain" description="Solute-binding protein family 5" evidence="2">
    <location>
        <begin position="82"/>
        <end position="454"/>
    </location>
</feature>
<dbReference type="AlphaFoldDB" id="A0A7C6Z690"/>
<sequence length="542" mass="59388">MKKIISLAIACIMVLSLAACSAEKVNSADPKSQANNETAEILTIAISKDENSLSPFTYLSSTGLIVNRLVYDTLFTTDLDNEIIPWMVEDDYRVENDFSTYTFTLLEGLKFHDGTGVTSEDVVFSFTYPGTQKSSSLRKICNKIKDIKAVDERTVTINLKSSDINFLRSGLSAMRIISKNQYENAADATLISETIGSGMYKLSEYKVGEYYKLEAVADYFRGTPKVKAINMPIMGDNTAIQQGLLSGQLAAATSNIGVEMVETFNKAQGIEVFSSAGFAPLIMNINNSRAPMDAKEFRTALTYAIDVNGIMKTLYGEYATVGTKGLIRPDLPYSVTGLEYSYSPGKANEILDGAGFDKKNANGIRLTPDGQACSFEILVYSGNTTRIRTAEMIAEQLKAVGIEMKIKVMEMDTVDAFVWPDFDVTKGRDYDFAMWGWGTSIGTNLDFLVSLFSGDLGIGTSNVCGYTNSEFDQIIASEFSMAKTTEELYSALRKLQNVIAEDPGLINFGYDDSLQACNTTQYSGWKAGKGTNVINIHSFLGK</sequence>
<evidence type="ECO:0000313" key="4">
    <source>
        <dbReference type="Proteomes" id="UP000553059"/>
    </source>
</evidence>
<dbReference type="Proteomes" id="UP000553059">
    <property type="component" value="Unassembled WGS sequence"/>
</dbReference>
<dbReference type="SUPFAM" id="SSF53850">
    <property type="entry name" value="Periplasmic binding protein-like II"/>
    <property type="match status" value="1"/>
</dbReference>
<dbReference type="PROSITE" id="PS51257">
    <property type="entry name" value="PROKAR_LIPOPROTEIN"/>
    <property type="match status" value="1"/>
</dbReference>
<dbReference type="InterPro" id="IPR039424">
    <property type="entry name" value="SBP_5"/>
</dbReference>
<evidence type="ECO:0000256" key="1">
    <source>
        <dbReference type="SAM" id="SignalP"/>
    </source>
</evidence>
<feature type="signal peptide" evidence="1">
    <location>
        <begin position="1"/>
        <end position="21"/>
    </location>
</feature>
<dbReference type="GO" id="GO:0043190">
    <property type="term" value="C:ATP-binding cassette (ABC) transporter complex"/>
    <property type="evidence" value="ECO:0007669"/>
    <property type="project" value="InterPro"/>
</dbReference>
<dbReference type="GO" id="GO:0015833">
    <property type="term" value="P:peptide transport"/>
    <property type="evidence" value="ECO:0007669"/>
    <property type="project" value="TreeGrafter"/>
</dbReference>
<dbReference type="InterPro" id="IPR030678">
    <property type="entry name" value="Peptide/Ni-bd"/>
</dbReference>
<gene>
    <name evidence="3" type="ORF">GX523_15420</name>
</gene>
<keyword evidence="1" id="KW-0732">Signal</keyword>
<dbReference type="GO" id="GO:0042597">
    <property type="term" value="C:periplasmic space"/>
    <property type="evidence" value="ECO:0007669"/>
    <property type="project" value="UniProtKB-ARBA"/>
</dbReference>
<dbReference type="CDD" id="cd00995">
    <property type="entry name" value="PBP2_NikA_DppA_OppA_like"/>
    <property type="match status" value="1"/>
</dbReference>
<evidence type="ECO:0000259" key="2">
    <source>
        <dbReference type="Pfam" id="PF00496"/>
    </source>
</evidence>
<dbReference type="InterPro" id="IPR000914">
    <property type="entry name" value="SBP_5_dom"/>
</dbReference>
<feature type="chain" id="PRO_5039035092" evidence="1">
    <location>
        <begin position="22"/>
        <end position="542"/>
    </location>
</feature>
<dbReference type="Gene3D" id="3.10.105.10">
    <property type="entry name" value="Dipeptide-binding Protein, Domain 3"/>
    <property type="match status" value="1"/>
</dbReference>
<evidence type="ECO:0000313" key="3">
    <source>
        <dbReference type="EMBL" id="HHY28104.1"/>
    </source>
</evidence>
<dbReference type="PANTHER" id="PTHR30290">
    <property type="entry name" value="PERIPLASMIC BINDING COMPONENT OF ABC TRANSPORTER"/>
    <property type="match status" value="1"/>
</dbReference>
<protein>
    <submittedName>
        <fullName evidence="3">ABC transporter substrate-binding protein</fullName>
    </submittedName>
</protein>
<dbReference type="EMBL" id="DUTF01000335">
    <property type="protein sequence ID" value="HHY28104.1"/>
    <property type="molecule type" value="Genomic_DNA"/>
</dbReference>
<organism evidence="3 4">
    <name type="scientific">Desulfitobacterium dehalogenans</name>
    <dbReference type="NCBI Taxonomy" id="36854"/>
    <lineage>
        <taxon>Bacteria</taxon>
        <taxon>Bacillati</taxon>
        <taxon>Bacillota</taxon>
        <taxon>Clostridia</taxon>
        <taxon>Eubacteriales</taxon>
        <taxon>Desulfitobacteriaceae</taxon>
        <taxon>Desulfitobacterium</taxon>
    </lineage>
</organism>